<dbReference type="GO" id="GO:0015074">
    <property type="term" value="P:DNA integration"/>
    <property type="evidence" value="ECO:0007669"/>
    <property type="project" value="InterPro"/>
</dbReference>
<dbReference type="EMBL" id="QEEX01000001">
    <property type="protein sequence ID" value="PWB97822.1"/>
    <property type="molecule type" value="Genomic_DNA"/>
</dbReference>
<dbReference type="Gene3D" id="1.10.150.130">
    <property type="match status" value="1"/>
</dbReference>
<dbReference type="Gene3D" id="1.10.443.10">
    <property type="entry name" value="Intergrase catalytic core"/>
    <property type="match status" value="1"/>
</dbReference>
<dbReference type="SUPFAM" id="SSF56349">
    <property type="entry name" value="DNA breaking-rejoining enzymes"/>
    <property type="match status" value="1"/>
</dbReference>
<gene>
    <name evidence="5" type="ORF">DF220_08245</name>
</gene>
<organism evidence="5 6">
    <name type="scientific">Homoserinimonas hongtaonis</name>
    <dbReference type="NCBI Taxonomy" id="2079791"/>
    <lineage>
        <taxon>Bacteria</taxon>
        <taxon>Bacillati</taxon>
        <taxon>Actinomycetota</taxon>
        <taxon>Actinomycetes</taxon>
        <taxon>Micrococcales</taxon>
        <taxon>Microbacteriaceae</taxon>
        <taxon>Homoserinimonas</taxon>
    </lineage>
</organism>
<dbReference type="RefSeq" id="WP_108997713.1">
    <property type="nucleotide sequence ID" value="NZ_QEEX01000001.1"/>
</dbReference>
<reference evidence="6" key="1">
    <citation type="submission" date="2018-04" db="EMBL/GenBank/DDBJ databases">
        <authorList>
            <person name="Liu S."/>
            <person name="Wang Z."/>
            <person name="Li J."/>
        </authorList>
    </citation>
    <scope>NUCLEOTIDE SEQUENCE [LARGE SCALE GENOMIC DNA]</scope>
    <source>
        <strain evidence="6">S1194</strain>
    </source>
</reference>
<comment type="caution">
    <text evidence="5">The sequence shown here is derived from an EMBL/GenBank/DDBJ whole genome shotgun (WGS) entry which is preliminary data.</text>
</comment>
<evidence type="ECO:0000256" key="2">
    <source>
        <dbReference type="ARBA" id="ARBA00023172"/>
    </source>
</evidence>
<dbReference type="InterPro" id="IPR011010">
    <property type="entry name" value="DNA_brk_join_enz"/>
</dbReference>
<protein>
    <recommendedName>
        <fullName evidence="4">Core-binding (CB) domain-containing protein</fullName>
    </recommendedName>
</protein>
<dbReference type="Pfam" id="PF02899">
    <property type="entry name" value="Phage_int_SAM_1"/>
    <property type="match status" value="1"/>
</dbReference>
<dbReference type="AlphaFoldDB" id="A0A2U1T1S0"/>
<dbReference type="InterPro" id="IPR050090">
    <property type="entry name" value="Tyrosine_recombinase_XerCD"/>
</dbReference>
<evidence type="ECO:0000256" key="3">
    <source>
        <dbReference type="PROSITE-ProRule" id="PRU01248"/>
    </source>
</evidence>
<evidence type="ECO:0000259" key="4">
    <source>
        <dbReference type="PROSITE" id="PS51900"/>
    </source>
</evidence>
<evidence type="ECO:0000256" key="1">
    <source>
        <dbReference type="ARBA" id="ARBA00023125"/>
    </source>
</evidence>
<dbReference type="GO" id="GO:0003677">
    <property type="term" value="F:DNA binding"/>
    <property type="evidence" value="ECO:0007669"/>
    <property type="project" value="UniProtKB-UniRule"/>
</dbReference>
<dbReference type="PANTHER" id="PTHR30349">
    <property type="entry name" value="PHAGE INTEGRASE-RELATED"/>
    <property type="match status" value="1"/>
</dbReference>
<name>A0A2U1T1S0_9MICO</name>
<keyword evidence="1 3" id="KW-0238">DNA-binding</keyword>
<keyword evidence="2" id="KW-0233">DNA recombination</keyword>
<keyword evidence="6" id="KW-1185">Reference proteome</keyword>
<dbReference type="InterPro" id="IPR013762">
    <property type="entry name" value="Integrase-like_cat_sf"/>
</dbReference>
<accession>A0A2U1T1S0</accession>
<proteinExistence type="predicted"/>
<dbReference type="SUPFAM" id="SSF47823">
    <property type="entry name" value="lambda integrase-like, N-terminal domain"/>
    <property type="match status" value="1"/>
</dbReference>
<dbReference type="InterPro" id="IPR010998">
    <property type="entry name" value="Integrase_recombinase_N"/>
</dbReference>
<dbReference type="InterPro" id="IPR044068">
    <property type="entry name" value="CB"/>
</dbReference>
<sequence length="450" mass="49316">MARVRIERGGAWDRAVIENELGSPPLDILPVCWPVITVDGQVDSDATGWLAYVAARSGGPGIPKTATSYAESLAQFRAFLADRNTSLRGATRAHIVEYVRKRTVDDTTRVSGNTWARDRSAIKQFYEWLRETHCIEPPITIDRLHTSRGTLSSMREGRNVPKSSAAGTPLDPRQARILVSTAWEHGASGAANGTLTGSRDAAFIALGLACGARANTLTHLTIYELPDKGEPGDLVEMRLPGSTGKTQREVRLPAFRRHLAHVYNYATPDGGSRQMLIKDWRPDDPIHIAQPPTRNFHGITDSNGVKRPFNTMTADERRRLLTPEGQPAMLFLSARDGAPLRYATAKEITGDSSRVSEMHAINRGSFFPHVHTHDLRHTYATHLAALFFLGVPAGPGADMHGRPHRVDIRNAVLMASTGLGHVGPDTTALYIQQVGMMSLHHTVDDFLGKT</sequence>
<dbReference type="PROSITE" id="PS51900">
    <property type="entry name" value="CB"/>
    <property type="match status" value="1"/>
</dbReference>
<feature type="domain" description="Core-binding (CB)" evidence="4">
    <location>
        <begin position="40"/>
        <end position="130"/>
    </location>
</feature>
<evidence type="ECO:0000313" key="6">
    <source>
        <dbReference type="Proteomes" id="UP000244978"/>
    </source>
</evidence>
<evidence type="ECO:0000313" key="5">
    <source>
        <dbReference type="EMBL" id="PWB97822.1"/>
    </source>
</evidence>
<dbReference type="Proteomes" id="UP000244978">
    <property type="component" value="Unassembled WGS sequence"/>
</dbReference>
<dbReference type="GO" id="GO:0006310">
    <property type="term" value="P:DNA recombination"/>
    <property type="evidence" value="ECO:0007669"/>
    <property type="project" value="UniProtKB-KW"/>
</dbReference>
<dbReference type="PANTHER" id="PTHR30349:SF64">
    <property type="entry name" value="PROPHAGE INTEGRASE INTD-RELATED"/>
    <property type="match status" value="1"/>
</dbReference>
<dbReference type="InterPro" id="IPR004107">
    <property type="entry name" value="Integrase_SAM-like_N"/>
</dbReference>